<evidence type="ECO:0000256" key="5">
    <source>
        <dbReference type="ARBA" id="ARBA00022806"/>
    </source>
</evidence>
<dbReference type="Pfam" id="PF00270">
    <property type="entry name" value="DEAD"/>
    <property type="match status" value="1"/>
</dbReference>
<evidence type="ECO:0000256" key="3">
    <source>
        <dbReference type="ARBA" id="ARBA00022741"/>
    </source>
</evidence>
<dbReference type="InterPro" id="IPR011709">
    <property type="entry name" value="DEAD-box_helicase_OB_fold"/>
</dbReference>
<dbReference type="SMART" id="SM00847">
    <property type="entry name" value="HA2"/>
    <property type="match status" value="1"/>
</dbReference>
<evidence type="ECO:0000259" key="9">
    <source>
        <dbReference type="PROSITE" id="PS51192"/>
    </source>
</evidence>
<dbReference type="GO" id="GO:0003724">
    <property type="term" value="F:RNA helicase activity"/>
    <property type="evidence" value="ECO:0007669"/>
    <property type="project" value="UniProtKB-EC"/>
</dbReference>
<dbReference type="InterPro" id="IPR002464">
    <property type="entry name" value="DNA/RNA_helicase_DEAH_CS"/>
</dbReference>
<feature type="compositionally biased region" description="Polar residues" evidence="8">
    <location>
        <begin position="940"/>
        <end position="955"/>
    </location>
</feature>
<accession>A0A7S1QZZ8</accession>
<evidence type="ECO:0000256" key="8">
    <source>
        <dbReference type="SAM" id="MobiDB-lite"/>
    </source>
</evidence>
<keyword evidence="3" id="KW-0547">Nucleotide-binding</keyword>
<dbReference type="PANTHER" id="PTHR18934">
    <property type="entry name" value="ATP-DEPENDENT RNA HELICASE"/>
    <property type="match status" value="1"/>
</dbReference>
<dbReference type="SMART" id="SM00490">
    <property type="entry name" value="HELICc"/>
    <property type="match status" value="1"/>
</dbReference>
<dbReference type="PROSITE" id="PS51192">
    <property type="entry name" value="HELICASE_ATP_BIND_1"/>
    <property type="match status" value="1"/>
</dbReference>
<dbReference type="FunFam" id="3.40.50.300:FF:000500">
    <property type="entry name" value="ATP-dependent RNA helicase DHX29"/>
    <property type="match status" value="1"/>
</dbReference>
<dbReference type="InterPro" id="IPR027417">
    <property type="entry name" value="P-loop_NTPase"/>
</dbReference>
<evidence type="ECO:0000256" key="1">
    <source>
        <dbReference type="ARBA" id="ARBA00008792"/>
    </source>
</evidence>
<dbReference type="SUPFAM" id="SSF52540">
    <property type="entry name" value="P-loop containing nucleoside triphosphate hydrolases"/>
    <property type="match status" value="1"/>
</dbReference>
<protein>
    <recommendedName>
        <fullName evidence="2">RNA helicase</fullName>
        <ecNumber evidence="2">3.6.4.13</ecNumber>
    </recommendedName>
</protein>
<name>A0A7S1QZZ8_NEODS</name>
<keyword evidence="5" id="KW-0347">Helicase</keyword>
<sequence length="955" mass="105522">MEAVPSFRALTSIVRTHPHLDPDHVVNVTLPQDIAEEIRQLESVAAQGTHTCPPATEASTSQLLDALDADPLRSQRLSKVLAKKYEVKVASELYQQSYVGRRESLAIHAHKDHILDSVRSNRVTILCGTTGCGKTTQLPQYILDEFTQEGRGGECQIVVTQPRRLNAVSIATRIAAERLETVGDTVGYTIRLESRPGTSINFCTSGVLLRLLQSRPDLDGISHLIVDEIHERDINSDFLLILVKDLVIKRPDLRVVLMSATLQSQKFSEFFGGVPIINVQGFSHPVTELFLEDMQEIASNVNFSTKWLKPDADGLVVHRESGESPSGLLEAPGDIDFDAVAFTICHAVNSDRQSGSVLVFLPGWDEIQRTKDILMASEHAAALHILPLHSSVSTEEQAECFAPPPENKVKVILATNIAESGVTIDDVSTVVDVGRAKEKSFVVQRGRTVVGRNDVSTMSRLLTVLASRANSIQRRGRAGRTRPGQVIRLIPKQQFDELYEFQIPEIHRTHLDALCLQILSLNLGCPSQFLQRAIDPPTTESVSSAMRRLYELGAVDEQGEITLLGRRLSMLPVAPHVAKMVLLGTGLGCLDSVLTLASCFDTDPFSSNREIRDVVKLSREEISGGSQSDHITALNAYNTWANARMTKPPDEMDRWANDAALSVVGLQQISKYKMQYRDILSQLGFISRRDGDVLRAVASSDMTARGQHASVVFSKSVATSKFPTELFFDTTEASRCSTDIGLVKAVLCAGFFPNVAIFRDRRRFRNKMENVLHPQSSSVGATLSDEDVANPFFVYEEMLKSDSRVMVRGMTNVSFWAIVLLGTSSKTQIQFRDDLNLAIIDDWIVFRVDSDTLETVYRLKGLIANAIEQHFRDPTDTTNNARLAKLQGIVRQLVNQSMRPNELTESLWADEGMIVAVDEPVAMEGSETSPTRVQLDPEMTSPSASARRTTPQRGG</sequence>
<dbReference type="AlphaFoldDB" id="A0A7S1QZZ8"/>
<dbReference type="GO" id="GO:0016787">
    <property type="term" value="F:hydrolase activity"/>
    <property type="evidence" value="ECO:0007669"/>
    <property type="project" value="UniProtKB-KW"/>
</dbReference>
<dbReference type="SMART" id="SM00487">
    <property type="entry name" value="DEXDc"/>
    <property type="match status" value="1"/>
</dbReference>
<evidence type="ECO:0000256" key="7">
    <source>
        <dbReference type="ARBA" id="ARBA00047984"/>
    </source>
</evidence>
<dbReference type="PANTHER" id="PTHR18934:SF119">
    <property type="entry name" value="ATP-DEPENDENT RNA HELICASE A"/>
    <property type="match status" value="1"/>
</dbReference>
<evidence type="ECO:0000313" key="11">
    <source>
        <dbReference type="EMBL" id="CAD9152818.1"/>
    </source>
</evidence>
<dbReference type="GO" id="GO:0005524">
    <property type="term" value="F:ATP binding"/>
    <property type="evidence" value="ECO:0007669"/>
    <property type="project" value="UniProtKB-KW"/>
</dbReference>
<evidence type="ECO:0000256" key="2">
    <source>
        <dbReference type="ARBA" id="ARBA00012552"/>
    </source>
</evidence>
<dbReference type="InterPro" id="IPR048333">
    <property type="entry name" value="HA2_WH"/>
</dbReference>
<dbReference type="InterPro" id="IPR014001">
    <property type="entry name" value="Helicase_ATP-bd"/>
</dbReference>
<dbReference type="CDD" id="cd18791">
    <property type="entry name" value="SF2_C_RHA"/>
    <property type="match status" value="1"/>
</dbReference>
<keyword evidence="6" id="KW-0067">ATP-binding</keyword>
<dbReference type="PROSITE" id="PS00690">
    <property type="entry name" value="DEAH_ATP_HELICASE"/>
    <property type="match status" value="1"/>
</dbReference>
<dbReference type="Pfam" id="PF07717">
    <property type="entry name" value="OB_NTP_bind"/>
    <property type="match status" value="1"/>
</dbReference>
<dbReference type="Gene3D" id="1.20.120.1080">
    <property type="match status" value="1"/>
</dbReference>
<dbReference type="InterPro" id="IPR007502">
    <property type="entry name" value="Helicase-assoc_dom"/>
</dbReference>
<comment type="catalytic activity">
    <reaction evidence="7">
        <text>ATP + H2O = ADP + phosphate + H(+)</text>
        <dbReference type="Rhea" id="RHEA:13065"/>
        <dbReference type="ChEBI" id="CHEBI:15377"/>
        <dbReference type="ChEBI" id="CHEBI:15378"/>
        <dbReference type="ChEBI" id="CHEBI:30616"/>
        <dbReference type="ChEBI" id="CHEBI:43474"/>
        <dbReference type="ChEBI" id="CHEBI:456216"/>
        <dbReference type="EC" id="3.6.4.13"/>
    </reaction>
</comment>
<dbReference type="Pfam" id="PF00271">
    <property type="entry name" value="Helicase_C"/>
    <property type="match status" value="1"/>
</dbReference>
<dbReference type="Pfam" id="PF04408">
    <property type="entry name" value="WHD_HA2"/>
    <property type="match status" value="1"/>
</dbReference>
<proteinExistence type="inferred from homology"/>
<comment type="similarity">
    <text evidence="1">Belongs to the DEAD box helicase family. DEAH subfamily.</text>
</comment>
<dbReference type="Pfam" id="PF21010">
    <property type="entry name" value="HA2_C"/>
    <property type="match status" value="1"/>
</dbReference>
<reference evidence="11" key="1">
    <citation type="submission" date="2021-01" db="EMBL/GenBank/DDBJ databases">
        <authorList>
            <person name="Corre E."/>
            <person name="Pelletier E."/>
            <person name="Niang G."/>
            <person name="Scheremetjew M."/>
            <person name="Finn R."/>
            <person name="Kale V."/>
            <person name="Holt S."/>
            <person name="Cochrane G."/>
            <person name="Meng A."/>
            <person name="Brown T."/>
            <person name="Cohen L."/>
        </authorList>
    </citation>
    <scope>NUCLEOTIDE SEQUENCE</scope>
    <source>
        <strain evidence="11">CCAP 1951/1</strain>
    </source>
</reference>
<evidence type="ECO:0000256" key="4">
    <source>
        <dbReference type="ARBA" id="ARBA00022801"/>
    </source>
</evidence>
<dbReference type="PROSITE" id="PS51194">
    <property type="entry name" value="HELICASE_CTER"/>
    <property type="match status" value="1"/>
</dbReference>
<dbReference type="InterPro" id="IPR001650">
    <property type="entry name" value="Helicase_C-like"/>
</dbReference>
<dbReference type="EC" id="3.6.4.13" evidence="2"/>
<gene>
    <name evidence="11" type="ORF">NDES1114_LOCUS33790</name>
</gene>
<dbReference type="EMBL" id="HBGF01050454">
    <property type="protein sequence ID" value="CAD9152818.1"/>
    <property type="molecule type" value="Transcribed_RNA"/>
</dbReference>
<dbReference type="Gene3D" id="3.40.50.300">
    <property type="entry name" value="P-loop containing nucleotide triphosphate hydrolases"/>
    <property type="match status" value="2"/>
</dbReference>
<keyword evidence="4" id="KW-0378">Hydrolase</keyword>
<dbReference type="CDD" id="cd17917">
    <property type="entry name" value="DEXHc_RHA-like"/>
    <property type="match status" value="1"/>
</dbReference>
<organism evidence="11">
    <name type="scientific">Neobodo designis</name>
    <name type="common">Flagellated protozoan</name>
    <name type="synonym">Bodo designis</name>
    <dbReference type="NCBI Taxonomy" id="312471"/>
    <lineage>
        <taxon>Eukaryota</taxon>
        <taxon>Discoba</taxon>
        <taxon>Euglenozoa</taxon>
        <taxon>Kinetoplastea</taxon>
        <taxon>Metakinetoplastina</taxon>
        <taxon>Neobodonida</taxon>
        <taxon>Neobodo</taxon>
    </lineage>
</organism>
<dbReference type="GO" id="GO:0003723">
    <property type="term" value="F:RNA binding"/>
    <property type="evidence" value="ECO:0007669"/>
    <property type="project" value="TreeGrafter"/>
</dbReference>
<feature type="region of interest" description="Disordered" evidence="8">
    <location>
        <begin position="921"/>
        <end position="955"/>
    </location>
</feature>
<evidence type="ECO:0000256" key="6">
    <source>
        <dbReference type="ARBA" id="ARBA00022840"/>
    </source>
</evidence>
<evidence type="ECO:0000259" key="10">
    <source>
        <dbReference type="PROSITE" id="PS51194"/>
    </source>
</evidence>
<feature type="domain" description="Helicase C-terminal" evidence="10">
    <location>
        <begin position="343"/>
        <end position="522"/>
    </location>
</feature>
<feature type="domain" description="Helicase ATP-binding" evidence="9">
    <location>
        <begin position="115"/>
        <end position="280"/>
    </location>
</feature>
<dbReference type="InterPro" id="IPR011545">
    <property type="entry name" value="DEAD/DEAH_box_helicase_dom"/>
</dbReference>